<feature type="non-terminal residue" evidence="1">
    <location>
        <position position="408"/>
    </location>
</feature>
<gene>
    <name evidence="1" type="ORF">MNBD_PLANCTO03-1442</name>
</gene>
<accession>A0A3B1DW90</accession>
<reference evidence="1" key="1">
    <citation type="submission" date="2018-06" db="EMBL/GenBank/DDBJ databases">
        <authorList>
            <person name="Zhirakovskaya E."/>
        </authorList>
    </citation>
    <scope>NUCLEOTIDE SEQUENCE</scope>
</reference>
<dbReference type="InterPro" id="IPR011990">
    <property type="entry name" value="TPR-like_helical_dom_sf"/>
</dbReference>
<dbReference type="SUPFAM" id="SSF48452">
    <property type="entry name" value="TPR-like"/>
    <property type="match status" value="1"/>
</dbReference>
<proteinExistence type="predicted"/>
<dbReference type="Gene3D" id="1.25.40.10">
    <property type="entry name" value="Tetratricopeptide repeat domain"/>
    <property type="match status" value="1"/>
</dbReference>
<dbReference type="AlphaFoldDB" id="A0A3B1DW90"/>
<organism evidence="1">
    <name type="scientific">hydrothermal vent metagenome</name>
    <dbReference type="NCBI Taxonomy" id="652676"/>
    <lineage>
        <taxon>unclassified sequences</taxon>
        <taxon>metagenomes</taxon>
        <taxon>ecological metagenomes</taxon>
    </lineage>
</organism>
<name>A0A3B1DW90_9ZZZZ</name>
<dbReference type="EMBL" id="UOGK01000405">
    <property type="protein sequence ID" value="VAX40514.1"/>
    <property type="molecule type" value="Genomic_DNA"/>
</dbReference>
<dbReference type="InterPro" id="IPR019734">
    <property type="entry name" value="TPR_rpt"/>
</dbReference>
<dbReference type="PROSITE" id="PS50005">
    <property type="entry name" value="TPR"/>
    <property type="match status" value="1"/>
</dbReference>
<sequence>MIGDGEFQAALAVLNEDVLPIVNKEWVPAEDRGRYHRAVARSVYLGQAAMGIREEANDETVRREYLAAEDAGAELTPDDVMRLCDVYVELGQEERALSRVMKLPETASDQRRVILRRLVEHELAKPRPEFDRAIQVLSAISSDLDLSLTDRAWSLARETEIRLGQGYAPEAVERLLQGIMRLEDAPKVARAELYALLGSGYYEMGEYDSARKQLERAALMLGKTEPLTARVEVYLAMCDQALGLMTEARDRYSVVVGWAKNMDWQLPAMFGLAETEGLIGRTEESIEAYAGVVDALLAGRTHPLVMPGRVAESLLNQAEDRLIAEDPHSALRFVLRVEELFALDDVPSEVLQTLAVAHQMLADRTLHDQVTPELDIVRQIQLLDPATRETVQRHYLAAGSYYARHAVA</sequence>
<evidence type="ECO:0000313" key="1">
    <source>
        <dbReference type="EMBL" id="VAX40514.1"/>
    </source>
</evidence>
<protein>
    <submittedName>
        <fullName evidence="1">Uncharacterized protein</fullName>
    </submittedName>
</protein>